<protein>
    <submittedName>
        <fullName evidence="8">Gelsolin-like domain-containing protein</fullName>
    </submittedName>
</protein>
<dbReference type="GO" id="GO:0008154">
    <property type="term" value="P:actin polymerization or depolymerization"/>
    <property type="evidence" value="ECO:0007669"/>
    <property type="project" value="TreeGrafter"/>
</dbReference>
<evidence type="ECO:0000256" key="2">
    <source>
        <dbReference type="ARBA" id="ARBA00022467"/>
    </source>
</evidence>
<keyword evidence="2" id="KW-0117">Actin capping</keyword>
<dbReference type="AlphaFoldDB" id="A0A183F2J5"/>
<dbReference type="GO" id="GO:0051015">
    <property type="term" value="F:actin filament binding"/>
    <property type="evidence" value="ECO:0007669"/>
    <property type="project" value="InterPro"/>
</dbReference>
<name>A0A183F2J5_HELPZ</name>
<dbReference type="PANTHER" id="PTHR11977:SF51">
    <property type="entry name" value="PROTEIN FLIGHTLESS-1 HOMOLOG"/>
    <property type="match status" value="1"/>
</dbReference>
<dbReference type="InterPro" id="IPR007122">
    <property type="entry name" value="Villin/Gelsolin"/>
</dbReference>
<dbReference type="InterPro" id="IPR029006">
    <property type="entry name" value="ADF-H/Gelsolin-like_dom_sf"/>
</dbReference>
<evidence type="ECO:0000256" key="1">
    <source>
        <dbReference type="ARBA" id="ARBA00008418"/>
    </source>
</evidence>
<evidence type="ECO:0000256" key="4">
    <source>
        <dbReference type="ARBA" id="ARBA00023203"/>
    </source>
</evidence>
<sequence>MEMGTKYLKERRLPTYTQVRRVLESAEPTAFTQWFGEWIDKKGGKAFEPRLFQVSDESGKMIVEEIAEYDQESLDGDDVMILDALNTIYVWVGAKANENEKKNALETAKKYLKQGNLPRHKDTEIETIYQGRETSMFKRLFKKWDDNMFQSDERSVENMRKLLFK</sequence>
<dbReference type="OrthoDB" id="6375767at2759"/>
<feature type="domain" description="Gelsolin-like" evidence="5">
    <location>
        <begin position="62"/>
        <end position="137"/>
    </location>
</feature>
<dbReference type="InterPro" id="IPR007123">
    <property type="entry name" value="Gelsolin-like_dom"/>
</dbReference>
<organism evidence="7 8">
    <name type="scientific">Heligmosomoides polygyrus</name>
    <name type="common">Parasitic roundworm</name>
    <dbReference type="NCBI Taxonomy" id="6339"/>
    <lineage>
        <taxon>Eukaryota</taxon>
        <taxon>Metazoa</taxon>
        <taxon>Ecdysozoa</taxon>
        <taxon>Nematoda</taxon>
        <taxon>Chromadorea</taxon>
        <taxon>Rhabditida</taxon>
        <taxon>Rhabditina</taxon>
        <taxon>Rhabditomorpha</taxon>
        <taxon>Strongyloidea</taxon>
        <taxon>Heligmosomidae</taxon>
        <taxon>Heligmosomoides</taxon>
    </lineage>
</organism>
<dbReference type="Pfam" id="PF00626">
    <property type="entry name" value="Gelsolin"/>
    <property type="match status" value="1"/>
</dbReference>
<dbReference type="CDD" id="cd11291">
    <property type="entry name" value="gelsolin_S6_like"/>
    <property type="match status" value="1"/>
</dbReference>
<keyword evidence="3" id="KW-0677">Repeat</keyword>
<evidence type="ECO:0000313" key="8">
    <source>
        <dbReference type="WBParaSite" id="HPBE_0000035701-mRNA-1"/>
    </source>
</evidence>
<dbReference type="SMART" id="SM00262">
    <property type="entry name" value="GEL"/>
    <property type="match status" value="1"/>
</dbReference>
<evidence type="ECO:0000256" key="3">
    <source>
        <dbReference type="ARBA" id="ARBA00022737"/>
    </source>
</evidence>
<evidence type="ECO:0000313" key="7">
    <source>
        <dbReference type="Proteomes" id="UP000050761"/>
    </source>
</evidence>
<dbReference type="GO" id="GO:0005737">
    <property type="term" value="C:cytoplasm"/>
    <property type="evidence" value="ECO:0007669"/>
    <property type="project" value="TreeGrafter"/>
</dbReference>
<dbReference type="SUPFAM" id="SSF55753">
    <property type="entry name" value="Actin depolymerizing proteins"/>
    <property type="match status" value="2"/>
</dbReference>
<evidence type="ECO:0000259" key="5">
    <source>
        <dbReference type="Pfam" id="PF00626"/>
    </source>
</evidence>
<dbReference type="GO" id="GO:0051016">
    <property type="term" value="P:barbed-end actin filament capping"/>
    <property type="evidence" value="ECO:0007669"/>
    <property type="project" value="TreeGrafter"/>
</dbReference>
<dbReference type="PANTHER" id="PTHR11977">
    <property type="entry name" value="VILLIN"/>
    <property type="match status" value="1"/>
</dbReference>
<keyword evidence="4" id="KW-0009">Actin-binding</keyword>
<comment type="similarity">
    <text evidence="1">Belongs to the villin/gelsolin family.</text>
</comment>
<dbReference type="FunFam" id="3.40.20.10:FF:000005">
    <property type="entry name" value="Gelsolin"/>
    <property type="match status" value="1"/>
</dbReference>
<gene>
    <name evidence="6" type="ORF">HPBE_LOCUS358</name>
</gene>
<dbReference type="EMBL" id="UZAH01000231">
    <property type="protein sequence ID" value="VDO18740.1"/>
    <property type="molecule type" value="Genomic_DNA"/>
</dbReference>
<accession>A0A3P7TAD4</accession>
<dbReference type="GO" id="GO:0015629">
    <property type="term" value="C:actin cytoskeleton"/>
    <property type="evidence" value="ECO:0007669"/>
    <property type="project" value="TreeGrafter"/>
</dbReference>
<reference evidence="6 7" key="1">
    <citation type="submission" date="2018-11" db="EMBL/GenBank/DDBJ databases">
        <authorList>
            <consortium name="Pathogen Informatics"/>
        </authorList>
    </citation>
    <scope>NUCLEOTIDE SEQUENCE [LARGE SCALE GENOMIC DNA]</scope>
</reference>
<dbReference type="Gene3D" id="3.40.20.10">
    <property type="entry name" value="Severin"/>
    <property type="match status" value="2"/>
</dbReference>
<accession>A0A183F2J5</accession>
<dbReference type="GO" id="GO:0005546">
    <property type="term" value="F:phosphatidylinositol-4,5-bisphosphate binding"/>
    <property type="evidence" value="ECO:0007669"/>
    <property type="project" value="TreeGrafter"/>
</dbReference>
<dbReference type="Proteomes" id="UP000050761">
    <property type="component" value="Unassembled WGS sequence"/>
</dbReference>
<proteinExistence type="inferred from homology"/>
<dbReference type="GO" id="GO:0051014">
    <property type="term" value="P:actin filament severing"/>
    <property type="evidence" value="ECO:0007669"/>
    <property type="project" value="TreeGrafter"/>
</dbReference>
<evidence type="ECO:0000313" key="6">
    <source>
        <dbReference type="EMBL" id="VDO18740.1"/>
    </source>
</evidence>
<reference evidence="8" key="2">
    <citation type="submission" date="2019-09" db="UniProtKB">
        <authorList>
            <consortium name="WormBaseParasite"/>
        </authorList>
    </citation>
    <scope>IDENTIFICATION</scope>
</reference>
<keyword evidence="7" id="KW-1185">Reference proteome</keyword>
<dbReference type="WBParaSite" id="HPBE_0000035701-mRNA-1">
    <property type="protein sequence ID" value="HPBE_0000035701-mRNA-1"/>
    <property type="gene ID" value="HPBE_0000035701"/>
</dbReference>